<sequence>MSVVHLPPGMYTIETTAYPGTFLTQHIGTPAHYRPTGFWPKPNLEASLCRRDEEYFHFTNPGFSPSPLATGTPNVYKIISANHPIPQVVGYTAEGKEQNWAVEFRVLTGSNPAQNWKFIPPPENKA</sequence>
<comment type="caution">
    <text evidence="1">The sequence shown here is derived from an EMBL/GenBank/DDBJ whole genome shotgun (WGS) entry which is preliminary data.</text>
</comment>
<reference evidence="1" key="1">
    <citation type="submission" date="2021-10" db="EMBL/GenBank/DDBJ databases">
        <title>De novo Genome Assembly of Clathrus columnatus (Basidiomycota, Fungi) Using Illumina and Nanopore Sequence Data.</title>
        <authorList>
            <person name="Ogiso-Tanaka E."/>
            <person name="Itagaki H."/>
            <person name="Hosoya T."/>
            <person name="Hosaka K."/>
        </authorList>
    </citation>
    <scope>NUCLEOTIDE SEQUENCE</scope>
    <source>
        <strain evidence="1">MO-923</strain>
    </source>
</reference>
<evidence type="ECO:0000313" key="1">
    <source>
        <dbReference type="EMBL" id="GJJ05986.1"/>
    </source>
</evidence>
<keyword evidence="2" id="KW-1185">Reference proteome</keyword>
<evidence type="ECO:0000313" key="2">
    <source>
        <dbReference type="Proteomes" id="UP001050691"/>
    </source>
</evidence>
<protein>
    <submittedName>
        <fullName evidence="1">Uncharacterized protein</fullName>
    </submittedName>
</protein>
<dbReference type="EMBL" id="BPWL01000001">
    <property type="protein sequence ID" value="GJJ05986.1"/>
    <property type="molecule type" value="Genomic_DNA"/>
</dbReference>
<proteinExistence type="predicted"/>
<organism evidence="1 2">
    <name type="scientific">Clathrus columnatus</name>
    <dbReference type="NCBI Taxonomy" id="1419009"/>
    <lineage>
        <taxon>Eukaryota</taxon>
        <taxon>Fungi</taxon>
        <taxon>Dikarya</taxon>
        <taxon>Basidiomycota</taxon>
        <taxon>Agaricomycotina</taxon>
        <taxon>Agaricomycetes</taxon>
        <taxon>Phallomycetidae</taxon>
        <taxon>Phallales</taxon>
        <taxon>Clathraceae</taxon>
        <taxon>Clathrus</taxon>
    </lineage>
</organism>
<dbReference type="Proteomes" id="UP001050691">
    <property type="component" value="Unassembled WGS sequence"/>
</dbReference>
<accession>A0AAV4ZWA3</accession>
<gene>
    <name evidence="1" type="ORF">Clacol_000173</name>
</gene>
<name>A0AAV4ZWA3_9AGAM</name>
<dbReference type="AlphaFoldDB" id="A0AAV4ZWA3"/>